<feature type="domain" description="THAP4-like heme-binding" evidence="2">
    <location>
        <begin position="16"/>
        <end position="126"/>
    </location>
</feature>
<name>A0A1E5V0S0_9POAL</name>
<dbReference type="PANTHER" id="PTHR15854:SF4">
    <property type="entry name" value="PEROXYNITRITE ISOMERASE THAP4"/>
    <property type="match status" value="1"/>
</dbReference>
<dbReference type="CDD" id="cd07828">
    <property type="entry name" value="lipocalin_heme-bd-THAP4-like"/>
    <property type="match status" value="1"/>
</dbReference>
<protein>
    <submittedName>
        <fullName evidence="3">UPF0678 fatty acid-binding protein-like protein</fullName>
    </submittedName>
</protein>
<evidence type="ECO:0000313" key="3">
    <source>
        <dbReference type="EMBL" id="OEL18677.1"/>
    </source>
</evidence>
<gene>
    <name evidence="3" type="ORF">BAE44_0020304</name>
</gene>
<dbReference type="OrthoDB" id="58529at2759"/>
<reference evidence="3 4" key="1">
    <citation type="submission" date="2016-09" db="EMBL/GenBank/DDBJ databases">
        <title>The draft genome of Dichanthelium oligosanthes: A C3 panicoid grass species.</title>
        <authorList>
            <person name="Studer A.J."/>
            <person name="Schnable J.C."/>
            <person name="Brutnell T.P."/>
        </authorList>
    </citation>
    <scope>NUCLEOTIDE SEQUENCE [LARGE SCALE GENOMIC DNA]</scope>
    <source>
        <strain evidence="4">cv. Kellogg 1175</strain>
        <tissue evidence="3">Leaf</tissue>
    </source>
</reference>
<proteinExistence type="predicted"/>
<dbReference type="SUPFAM" id="SSF50814">
    <property type="entry name" value="Lipocalins"/>
    <property type="match status" value="1"/>
</dbReference>
<dbReference type="InterPro" id="IPR014878">
    <property type="entry name" value="THAP4-like_heme-bd"/>
</dbReference>
<comment type="catalytic activity">
    <reaction evidence="1">
        <text>peroxynitrite = nitrate</text>
        <dbReference type="Rhea" id="RHEA:63116"/>
        <dbReference type="ChEBI" id="CHEBI:17632"/>
        <dbReference type="ChEBI" id="CHEBI:25941"/>
    </reaction>
    <physiologicalReaction direction="left-to-right" evidence="1">
        <dbReference type="Rhea" id="RHEA:63117"/>
    </physiologicalReaction>
</comment>
<dbReference type="Pfam" id="PF08768">
    <property type="entry name" value="THAP4_heme-bd"/>
    <property type="match status" value="1"/>
</dbReference>
<dbReference type="Gene3D" id="2.40.128.20">
    <property type="match status" value="1"/>
</dbReference>
<dbReference type="Proteomes" id="UP000095767">
    <property type="component" value="Unassembled WGS sequence"/>
</dbReference>
<dbReference type="EMBL" id="LWDX02055941">
    <property type="protein sequence ID" value="OEL18677.1"/>
    <property type="molecule type" value="Genomic_DNA"/>
</dbReference>
<dbReference type="InterPro" id="IPR012674">
    <property type="entry name" value="Calycin"/>
</dbReference>
<dbReference type="PANTHER" id="PTHR15854">
    <property type="entry name" value="THAP4 PROTEIN"/>
    <property type="match status" value="1"/>
</dbReference>
<evidence type="ECO:0000259" key="2">
    <source>
        <dbReference type="Pfam" id="PF08768"/>
    </source>
</evidence>
<organism evidence="3 4">
    <name type="scientific">Dichanthelium oligosanthes</name>
    <dbReference type="NCBI Taxonomy" id="888268"/>
    <lineage>
        <taxon>Eukaryota</taxon>
        <taxon>Viridiplantae</taxon>
        <taxon>Streptophyta</taxon>
        <taxon>Embryophyta</taxon>
        <taxon>Tracheophyta</taxon>
        <taxon>Spermatophyta</taxon>
        <taxon>Magnoliopsida</taxon>
        <taxon>Liliopsida</taxon>
        <taxon>Poales</taxon>
        <taxon>Poaceae</taxon>
        <taxon>PACMAD clade</taxon>
        <taxon>Panicoideae</taxon>
        <taxon>Panicodae</taxon>
        <taxon>Paniceae</taxon>
        <taxon>Dichantheliinae</taxon>
        <taxon>Dichanthelium</taxon>
    </lineage>
</organism>
<accession>A0A1E5V0S0</accession>
<keyword evidence="4" id="KW-1185">Reference proteome</keyword>
<dbReference type="AlphaFoldDB" id="A0A1E5V0S0"/>
<sequence length="245" mass="27793">MEAAGAGTPPAPHPAVAPLAFLLGKWRGEGEGSFPTIASFRYGEELLFSHHPSKPVISYTQKTWKAASGEPMHAESGYWRPRPDGSVEVVIAQSTGLAEVQKGSYDAEKKTVTLQSELVGNASKLIVKFCTKKSIFAYSYISVLWMHFVFMNHVSTAWLVHPLSPFCFGIDIFELLWFDCIAFSHYPKMDIFYRSQELFKWRMGSSRMSSRWQQSPLAYSHISRPFSTRFEDDRQSPMARPLRLI</sequence>
<comment type="caution">
    <text evidence="3">The sequence shown here is derived from an EMBL/GenBank/DDBJ whole genome shotgun (WGS) entry which is preliminary data.</text>
</comment>
<evidence type="ECO:0000313" key="4">
    <source>
        <dbReference type="Proteomes" id="UP000095767"/>
    </source>
</evidence>
<evidence type="ECO:0000256" key="1">
    <source>
        <dbReference type="ARBA" id="ARBA00036993"/>
    </source>
</evidence>
<dbReference type="InterPro" id="IPR045165">
    <property type="entry name" value="Nitrobindin"/>
</dbReference>